<evidence type="ECO:0000313" key="3">
    <source>
        <dbReference type="Proteomes" id="UP001200537"/>
    </source>
</evidence>
<proteinExistence type="predicted"/>
<dbReference type="InterPro" id="IPR008687">
    <property type="entry name" value="MobC"/>
</dbReference>
<sequence>MSRRQPNQRGEYTRKVEARVSEGDYLKIKQAAGDANMSIAAWIVRRAATDPNALKTIDVEGLADAVTQLRIQQRTLAGMANNLNQLAHWANANENFPATAIQFTQVIDTQRQRCAEVVEKIRELLP</sequence>
<accession>A0AAJ1EYC8</accession>
<evidence type="ECO:0000313" key="2">
    <source>
        <dbReference type="EMBL" id="MCG4618445.1"/>
    </source>
</evidence>
<organism evidence="2 3">
    <name type="scientific">Varibaculum cambriense</name>
    <dbReference type="NCBI Taxonomy" id="184870"/>
    <lineage>
        <taxon>Bacteria</taxon>
        <taxon>Bacillati</taxon>
        <taxon>Actinomycetota</taxon>
        <taxon>Actinomycetes</taxon>
        <taxon>Actinomycetales</taxon>
        <taxon>Actinomycetaceae</taxon>
        <taxon>Varibaculum</taxon>
    </lineage>
</organism>
<protein>
    <submittedName>
        <fullName evidence="2">MobC family plasmid mobilization relaxosome protein</fullName>
    </submittedName>
</protein>
<dbReference type="RefSeq" id="WP_238128314.1">
    <property type="nucleotide sequence ID" value="NZ_JAKNHJ010000016.1"/>
</dbReference>
<dbReference type="Pfam" id="PF05713">
    <property type="entry name" value="MobC"/>
    <property type="match status" value="1"/>
</dbReference>
<dbReference type="EMBL" id="JAKNHJ010000016">
    <property type="protein sequence ID" value="MCG4618445.1"/>
    <property type="molecule type" value="Genomic_DNA"/>
</dbReference>
<evidence type="ECO:0000259" key="1">
    <source>
        <dbReference type="Pfam" id="PF05713"/>
    </source>
</evidence>
<comment type="caution">
    <text evidence="2">The sequence shown here is derived from an EMBL/GenBank/DDBJ whole genome shotgun (WGS) entry which is preliminary data.</text>
</comment>
<feature type="domain" description="Bacterial mobilisation" evidence="1">
    <location>
        <begin position="74"/>
        <end position="124"/>
    </location>
</feature>
<name>A0AAJ1EYC8_9ACTO</name>
<dbReference type="AlphaFoldDB" id="A0AAJ1EYC8"/>
<reference evidence="2" key="1">
    <citation type="submission" date="2022-01" db="EMBL/GenBank/DDBJ databases">
        <title>Collection of gut derived symbiotic bacterial strains cultured from healthy donors.</title>
        <authorList>
            <person name="Lin H."/>
            <person name="Kohout C."/>
            <person name="Waligurski E."/>
            <person name="Pamer E.G."/>
        </authorList>
    </citation>
    <scope>NUCLEOTIDE SEQUENCE</scope>
    <source>
        <strain evidence="2">DFI.7.46</strain>
    </source>
</reference>
<dbReference type="Proteomes" id="UP001200537">
    <property type="component" value="Unassembled WGS sequence"/>
</dbReference>
<gene>
    <name evidence="2" type="ORF">L0M99_08085</name>
</gene>